<organism evidence="1 2">
    <name type="scientific">Thauera aminoaromatica S2</name>
    <dbReference type="NCBI Taxonomy" id="1234381"/>
    <lineage>
        <taxon>Bacteria</taxon>
        <taxon>Pseudomonadati</taxon>
        <taxon>Pseudomonadota</taxon>
        <taxon>Betaproteobacteria</taxon>
        <taxon>Rhodocyclales</taxon>
        <taxon>Zoogloeaceae</taxon>
        <taxon>Thauera</taxon>
    </lineage>
</organism>
<evidence type="ECO:0000313" key="2">
    <source>
        <dbReference type="Proteomes" id="UP000013042"/>
    </source>
</evidence>
<reference evidence="1 2" key="1">
    <citation type="submission" date="2012-09" db="EMBL/GenBank/DDBJ databases">
        <title>Draft Genome Sequences of 6 Strains from Genus Thauera.</title>
        <authorList>
            <person name="Liu B."/>
            <person name="Shapleigh J.P."/>
            <person name="Frostegard A.H."/>
        </authorList>
    </citation>
    <scope>NUCLEOTIDE SEQUENCE [LARGE SCALE GENOMIC DNA]</scope>
    <source>
        <strain evidence="1 2">S2</strain>
    </source>
</reference>
<protein>
    <submittedName>
        <fullName evidence="1">Metal dependent phosphohydrolase</fullName>
    </submittedName>
</protein>
<dbReference type="EMBL" id="AMXD01000028">
    <property type="protein sequence ID" value="ENO86788.1"/>
    <property type="molecule type" value="Genomic_DNA"/>
</dbReference>
<evidence type="ECO:0000313" key="1">
    <source>
        <dbReference type="EMBL" id="ENO86788.1"/>
    </source>
</evidence>
<gene>
    <name evidence="1" type="ORF">C665_06739</name>
</gene>
<name>N6YXC4_THASP</name>
<dbReference type="Gene3D" id="1.10.3210.10">
    <property type="entry name" value="Hypothetical protein af1432"/>
    <property type="match status" value="1"/>
</dbReference>
<dbReference type="AlphaFoldDB" id="N6YXC4"/>
<dbReference type="Proteomes" id="UP000013042">
    <property type="component" value="Unassembled WGS sequence"/>
</dbReference>
<accession>N6YXC4</accession>
<keyword evidence="1" id="KW-0378">Hydrolase</keyword>
<sequence>MNGFEPSWTTAGRAVRKTGSLPEPVAHYSHRTTSSTECSCGLPDAQRRKSSWRERKERYLAHLRVAEGEGILVSACDKLANLQAILFDLTEIGESVWARFSGGKGGSLWYYTALVDAFGGRVPAAMGCRRLATHNSSADSVWSSDRWRSRRRSAVRSIGLWTRPTACFFLAALPSRARLSGTASLPCAMKA</sequence>
<proteinExistence type="predicted"/>
<comment type="caution">
    <text evidence="1">The sequence shown here is derived from an EMBL/GenBank/DDBJ whole genome shotgun (WGS) entry which is preliminary data.</text>
</comment>
<dbReference type="GO" id="GO:0016787">
    <property type="term" value="F:hydrolase activity"/>
    <property type="evidence" value="ECO:0007669"/>
    <property type="project" value="UniProtKB-KW"/>
</dbReference>